<organism evidence="2">
    <name type="scientific">Thiothrix subterranea</name>
    <dbReference type="NCBI Taxonomy" id="2735563"/>
    <lineage>
        <taxon>Bacteria</taxon>
        <taxon>Pseudomonadati</taxon>
        <taxon>Pseudomonadota</taxon>
        <taxon>Gammaproteobacteria</taxon>
        <taxon>Thiotrichales</taxon>
        <taxon>Thiotrichaceae</taxon>
        <taxon>Thiothrix</taxon>
    </lineage>
</organism>
<dbReference type="SUPFAM" id="SSF54001">
    <property type="entry name" value="Cysteine proteinases"/>
    <property type="match status" value="1"/>
</dbReference>
<evidence type="ECO:0000313" key="1">
    <source>
        <dbReference type="EMBL" id="MDQ5768682.1"/>
    </source>
</evidence>
<dbReference type="EMBL" id="CP133216">
    <property type="protein sequence ID" value="WML84834.1"/>
    <property type="molecule type" value="Genomic_DNA"/>
</dbReference>
<dbReference type="InterPro" id="IPR024453">
    <property type="entry name" value="Peptidase_C92"/>
</dbReference>
<keyword evidence="2" id="KW-0614">Plasmid</keyword>
<geneLocation type="plasmid" evidence="2">
    <name>pThsubDNT52_1</name>
</geneLocation>
<evidence type="ECO:0000313" key="3">
    <source>
        <dbReference type="Proteomes" id="UP001223336"/>
    </source>
</evidence>
<evidence type="ECO:0000313" key="2">
    <source>
        <dbReference type="EMBL" id="WML84834.1"/>
    </source>
</evidence>
<dbReference type="AlphaFoldDB" id="A0AA51QZQ0"/>
<gene>
    <name evidence="1" type="ORF">RCC75_09095</name>
    <name evidence="2" type="ORF">RCG00_00695</name>
</gene>
<dbReference type="Pfam" id="PF05708">
    <property type="entry name" value="Peptidase_C92"/>
    <property type="match status" value="1"/>
</dbReference>
<name>A0AA51QZQ0_9GAMM</name>
<sequence>MQNLVHRCVSGAANRLWQWGVDWLNATPPGESPADLLDFEFLKREIRPADVLLFAGQSRVSKVIQTVVLSPWTHVGLYIGSLNEVHDPLARACLEKDYQGEADEPLIVESLLGKGTVATPLREYRCEHLRICRPASLTATDADKVVAFAIEHIGKGYDVRQLLDLARFLFPYGILPRRWRSSLFQHNAGEPTHIVCSSMVARCFQQVHYPILPIVRNGKDERVRFHKRNFRLFTPSDFDYSPYFAVIKSPVWGEVEDAGQAVYRSLPWEQEEVASSTSVGTYSAIDIPRKRIPS</sequence>
<reference evidence="2 3" key="1">
    <citation type="submission" date="2023-08" db="EMBL/GenBank/DDBJ databases">
        <title>New molecular markers tilS and rpoB for phylogenetic and monitoring studies of the genus Thiothrix biodiversity.</title>
        <authorList>
            <person name="Ravin N.V."/>
            <person name="Smolyakov D."/>
            <person name="Markov N.D."/>
            <person name="Beletsky A.V."/>
            <person name="Mardanov A.V."/>
            <person name="Rudenko T.S."/>
            <person name="Grabovich M.Y."/>
        </authorList>
    </citation>
    <scope>NUCLEOTIDE SEQUENCE</scope>
    <source>
        <strain evidence="2">DNT52</strain>
        <strain evidence="1 3">H33</strain>
        <plasmid evidence="2">pThsubDNT52_1</plasmid>
    </source>
</reference>
<dbReference type="InterPro" id="IPR038765">
    <property type="entry name" value="Papain-like_cys_pep_sf"/>
</dbReference>
<protein>
    <submittedName>
        <fullName evidence="2">YiiX/YebB-like N1pC/P60 family cysteine hydrolase</fullName>
    </submittedName>
</protein>
<dbReference type="GO" id="GO:0016787">
    <property type="term" value="F:hydrolase activity"/>
    <property type="evidence" value="ECO:0007669"/>
    <property type="project" value="UniProtKB-KW"/>
</dbReference>
<accession>A0AA51QZQ0</accession>
<dbReference type="Proteomes" id="UP001223336">
    <property type="component" value="Unassembled WGS sequence"/>
</dbReference>
<proteinExistence type="predicted"/>
<dbReference type="RefSeq" id="WP_308134651.1">
    <property type="nucleotide sequence ID" value="NZ_CP133216.1"/>
</dbReference>
<dbReference type="EMBL" id="JAVFKN010000010">
    <property type="protein sequence ID" value="MDQ5768682.1"/>
    <property type="molecule type" value="Genomic_DNA"/>
</dbReference>
<keyword evidence="2" id="KW-0378">Hydrolase</keyword>
<dbReference type="Gene3D" id="3.90.1720.10">
    <property type="entry name" value="endopeptidase domain like (from Nostoc punctiforme)"/>
    <property type="match status" value="1"/>
</dbReference>
<dbReference type="Proteomes" id="UP001229862">
    <property type="component" value="Plasmid pThsubDNT52_1"/>
</dbReference>
<keyword evidence="3" id="KW-1185">Reference proteome</keyword>